<dbReference type="GO" id="GO:0001733">
    <property type="term" value="F:galactosylceramide sulfotransferase activity"/>
    <property type="evidence" value="ECO:0007669"/>
    <property type="project" value="InterPro"/>
</dbReference>
<evidence type="ECO:0000256" key="4">
    <source>
        <dbReference type="ARBA" id="ARBA00022968"/>
    </source>
</evidence>
<gene>
    <name evidence="9" type="ORF">LS48_11815</name>
</gene>
<keyword evidence="8" id="KW-0325">Glycoprotein</keyword>
<proteinExistence type="predicted"/>
<keyword evidence="5" id="KW-1133">Transmembrane helix</keyword>
<organism evidence="9 10">
    <name type="scientific">Aequorivita aquimaris</name>
    <dbReference type="NCBI Taxonomy" id="1548749"/>
    <lineage>
        <taxon>Bacteria</taxon>
        <taxon>Pseudomonadati</taxon>
        <taxon>Bacteroidota</taxon>
        <taxon>Flavobacteriia</taxon>
        <taxon>Flavobacteriales</taxon>
        <taxon>Flavobacteriaceae</taxon>
        <taxon>Aequorivita</taxon>
    </lineage>
</organism>
<protein>
    <recommendedName>
        <fullName evidence="11">Sulfotransferase family protein</fullName>
    </recommendedName>
</protein>
<comment type="subcellular location">
    <subcellularLocation>
        <location evidence="1">Golgi apparatus membrane</location>
        <topology evidence="1">Single-pass type II membrane protein</topology>
    </subcellularLocation>
</comment>
<evidence type="ECO:0000256" key="1">
    <source>
        <dbReference type="ARBA" id="ARBA00004323"/>
    </source>
</evidence>
<evidence type="ECO:0000256" key="8">
    <source>
        <dbReference type="ARBA" id="ARBA00023180"/>
    </source>
</evidence>
<evidence type="ECO:0000256" key="6">
    <source>
        <dbReference type="ARBA" id="ARBA00023034"/>
    </source>
</evidence>
<sequence>MPAHDRAKINLVKGHTLFGLHEYMNENTKYITFLRKPADRIPSFYYYVLRKPNNKLYKTITDNKMTLYDFVTQVESIDLNNCQVRWISGIDDKEELMLEKALENIEKHFSFVGITEKYNECLILLQNLYHWSTPYYMVKNKTINRPMVDKIDDKTIAAINHYNNADNQLYEIMAKRITQLIENTEYMYLNLAKLALFNKIYSNEFGRKIAGNIKRKLM</sequence>
<keyword evidence="2" id="KW-0808">Transferase</keyword>
<dbReference type="PANTHER" id="PTHR14647:SF87">
    <property type="entry name" value="PUTATIVE-RELATED"/>
    <property type="match status" value="1"/>
</dbReference>
<dbReference type="GO" id="GO:0016020">
    <property type="term" value="C:membrane"/>
    <property type="evidence" value="ECO:0007669"/>
    <property type="project" value="InterPro"/>
</dbReference>
<dbReference type="InterPro" id="IPR009729">
    <property type="entry name" value="Gal-3-0_sulfotransfrase"/>
</dbReference>
<comment type="caution">
    <text evidence="9">The sequence shown here is derived from an EMBL/GenBank/DDBJ whole genome shotgun (WGS) entry which is preliminary data.</text>
</comment>
<keyword evidence="3" id="KW-0812">Transmembrane</keyword>
<dbReference type="GO" id="GO:0009247">
    <property type="term" value="P:glycolipid biosynthetic process"/>
    <property type="evidence" value="ECO:0007669"/>
    <property type="project" value="InterPro"/>
</dbReference>
<dbReference type="AlphaFoldDB" id="A0A137RG16"/>
<dbReference type="Proteomes" id="UP000070138">
    <property type="component" value="Unassembled WGS sequence"/>
</dbReference>
<evidence type="ECO:0000256" key="7">
    <source>
        <dbReference type="ARBA" id="ARBA00023136"/>
    </source>
</evidence>
<dbReference type="STRING" id="1548749.LS48_11815"/>
<evidence type="ECO:0008006" key="11">
    <source>
        <dbReference type="Google" id="ProtNLM"/>
    </source>
</evidence>
<dbReference type="InterPro" id="IPR027417">
    <property type="entry name" value="P-loop_NTPase"/>
</dbReference>
<evidence type="ECO:0000256" key="2">
    <source>
        <dbReference type="ARBA" id="ARBA00022679"/>
    </source>
</evidence>
<reference evidence="10" key="1">
    <citation type="submission" date="2014-10" db="EMBL/GenBank/DDBJ databases">
        <title>Genome sequencing of Vitellibacter sp. D-24.</title>
        <authorList>
            <person name="Thevarajoo S."/>
            <person name="Selvaratnam C."/>
            <person name="Goh K.M."/>
            <person name="Chong C.S."/>
        </authorList>
    </citation>
    <scope>NUCLEOTIDE SEQUENCE [LARGE SCALE GENOMIC DNA]</scope>
    <source>
        <strain evidence="10">D-24</strain>
    </source>
</reference>
<accession>A0A137RG16</accession>
<dbReference type="Pfam" id="PF06990">
    <property type="entry name" value="Gal-3-0_sulfotr"/>
    <property type="match status" value="1"/>
</dbReference>
<keyword evidence="6" id="KW-0333">Golgi apparatus</keyword>
<keyword evidence="7" id="KW-0472">Membrane</keyword>
<evidence type="ECO:0000256" key="5">
    <source>
        <dbReference type="ARBA" id="ARBA00022989"/>
    </source>
</evidence>
<evidence type="ECO:0000313" key="10">
    <source>
        <dbReference type="Proteomes" id="UP000070138"/>
    </source>
</evidence>
<dbReference type="Gene3D" id="3.40.50.300">
    <property type="entry name" value="P-loop containing nucleotide triphosphate hydrolases"/>
    <property type="match status" value="1"/>
</dbReference>
<name>A0A137RG16_9FLAO</name>
<evidence type="ECO:0000313" key="9">
    <source>
        <dbReference type="EMBL" id="KXN98424.1"/>
    </source>
</evidence>
<keyword evidence="10" id="KW-1185">Reference proteome</keyword>
<keyword evidence="4" id="KW-0735">Signal-anchor</keyword>
<dbReference type="PANTHER" id="PTHR14647">
    <property type="entry name" value="GALACTOSE-3-O-SULFOTRANSFERASE"/>
    <property type="match status" value="1"/>
</dbReference>
<evidence type="ECO:0000256" key="3">
    <source>
        <dbReference type="ARBA" id="ARBA00022692"/>
    </source>
</evidence>
<reference evidence="9 10" key="2">
    <citation type="journal article" date="2016" name="Int. J. Syst. Evol. Microbiol.">
        <title>Vitellibacter aquimaris sp. nov., a marine bacterium isolated from seawater.</title>
        <authorList>
            <person name="Thevarajoo S."/>
            <person name="Selvaratnam C."/>
            <person name="Goh K.M."/>
            <person name="Hong K.W."/>
            <person name="Chan X.Y."/>
            <person name="Chan K.G."/>
            <person name="Chong C.S."/>
        </authorList>
    </citation>
    <scope>NUCLEOTIDE SEQUENCE [LARGE SCALE GENOMIC DNA]</scope>
    <source>
        <strain evidence="9 10">D-24</strain>
    </source>
</reference>
<dbReference type="EMBL" id="JRWG01000007">
    <property type="protein sequence ID" value="KXN98424.1"/>
    <property type="molecule type" value="Genomic_DNA"/>
</dbReference>